<reference evidence="1" key="2">
    <citation type="journal article" date="2015" name="Data Brief">
        <title>Shoot transcriptome of the giant reed, Arundo donax.</title>
        <authorList>
            <person name="Barrero R.A."/>
            <person name="Guerrero F.D."/>
            <person name="Moolhuijzen P."/>
            <person name="Goolsby J.A."/>
            <person name="Tidwell J."/>
            <person name="Bellgard S.E."/>
            <person name="Bellgard M.I."/>
        </authorList>
    </citation>
    <scope>NUCLEOTIDE SEQUENCE</scope>
    <source>
        <tissue evidence="1">Shoot tissue taken approximately 20 cm above the soil surface</tissue>
    </source>
</reference>
<protein>
    <submittedName>
        <fullName evidence="1">Uncharacterized protein</fullName>
    </submittedName>
</protein>
<evidence type="ECO:0000313" key="1">
    <source>
        <dbReference type="EMBL" id="JAE05668.1"/>
    </source>
</evidence>
<sequence>MAAAARCLPLGPSPLAPASSDIVKAPASVPSSSYAAAVACPPLRTAVVPSFGHRLPAPPVRCSSSYPESPSAPELAVLLEVEGVLADVYRFGNRQAFNHFKVSGSIVQTGQSLYMLI</sequence>
<reference evidence="1" key="1">
    <citation type="submission" date="2014-09" db="EMBL/GenBank/DDBJ databases">
        <authorList>
            <person name="Magalhaes I.L.F."/>
            <person name="Oliveira U."/>
            <person name="Santos F.R."/>
            <person name="Vidigal T.H.D.A."/>
            <person name="Brescovit A.D."/>
            <person name="Santos A.J."/>
        </authorList>
    </citation>
    <scope>NUCLEOTIDE SEQUENCE</scope>
    <source>
        <tissue evidence="1">Shoot tissue taken approximately 20 cm above the soil surface</tissue>
    </source>
</reference>
<dbReference type="EMBL" id="GBRH01192228">
    <property type="protein sequence ID" value="JAE05668.1"/>
    <property type="molecule type" value="Transcribed_RNA"/>
</dbReference>
<organism evidence="1">
    <name type="scientific">Arundo donax</name>
    <name type="common">Giant reed</name>
    <name type="synonym">Donax arundinaceus</name>
    <dbReference type="NCBI Taxonomy" id="35708"/>
    <lineage>
        <taxon>Eukaryota</taxon>
        <taxon>Viridiplantae</taxon>
        <taxon>Streptophyta</taxon>
        <taxon>Embryophyta</taxon>
        <taxon>Tracheophyta</taxon>
        <taxon>Spermatophyta</taxon>
        <taxon>Magnoliopsida</taxon>
        <taxon>Liliopsida</taxon>
        <taxon>Poales</taxon>
        <taxon>Poaceae</taxon>
        <taxon>PACMAD clade</taxon>
        <taxon>Arundinoideae</taxon>
        <taxon>Arundineae</taxon>
        <taxon>Arundo</taxon>
    </lineage>
</organism>
<proteinExistence type="predicted"/>
<name>A0A0A9FBP5_ARUDO</name>
<dbReference type="AlphaFoldDB" id="A0A0A9FBP5"/>
<accession>A0A0A9FBP5</accession>